<dbReference type="EMBL" id="VUOA01000005">
    <property type="protein sequence ID" value="KAA2244004.1"/>
    <property type="molecule type" value="Genomic_DNA"/>
</dbReference>
<keyword evidence="3" id="KW-1185">Reference proteome</keyword>
<comment type="caution">
    <text evidence="2">The sequence shown here is derived from an EMBL/GenBank/DDBJ whole genome shotgun (WGS) entry which is preliminary data.</text>
</comment>
<dbReference type="AlphaFoldDB" id="A0A5B2VYZ4"/>
<feature type="chain" id="PRO_5022751354" evidence="1">
    <location>
        <begin position="21"/>
        <end position="388"/>
    </location>
</feature>
<keyword evidence="1" id="KW-0732">Signal</keyword>
<feature type="signal peptide" evidence="1">
    <location>
        <begin position="1"/>
        <end position="20"/>
    </location>
</feature>
<protein>
    <submittedName>
        <fullName evidence="2">Uncharacterized protein</fullName>
    </submittedName>
</protein>
<evidence type="ECO:0000313" key="3">
    <source>
        <dbReference type="Proteomes" id="UP000323142"/>
    </source>
</evidence>
<name>A0A5B2VYZ4_9HYPH</name>
<dbReference type="RefSeq" id="WP_149815316.1">
    <property type="nucleotide sequence ID" value="NZ_VUOA01000005.1"/>
</dbReference>
<organism evidence="2 3">
    <name type="scientific">Salinarimonas soli</name>
    <dbReference type="NCBI Taxonomy" id="1638099"/>
    <lineage>
        <taxon>Bacteria</taxon>
        <taxon>Pseudomonadati</taxon>
        <taxon>Pseudomonadota</taxon>
        <taxon>Alphaproteobacteria</taxon>
        <taxon>Hyphomicrobiales</taxon>
        <taxon>Salinarimonadaceae</taxon>
        <taxon>Salinarimonas</taxon>
    </lineage>
</organism>
<sequence length="388" mass="42285">MTRFLVLACALALMTKAALASPPPLAAVTLVGPPETVFSAKRDGCTPVDMPDAPVRAYRDRAGRVVVFGLHHENRALRGESLARLAIDCTLVLASGGRADPAAFDDMSWITATWTEDGRTVHALVHHEYQANRHPGRCRHKGYLQCWYNTILGVTSGNGGASFARPEVPRVVAGAPFGQEVEQGRHRGFFNPSNIVSDGPWRYVFIATTGWTGQPSGACLLRTRNPGDPGSWRAFNGTDYTVRYRDPYRGPGAPPGACKPVGPFPAPVGGVVRHRGTGAWIAVFQASRDGADFPEAGFYVTSSADLLRWDKPRLLLAGRTLYDDPCTSGPRLIAYPSLLDHEARSRNFEDVGDEAELYFTTLRVDGCEVTADRDLVRRRVAIKLWASP</sequence>
<gene>
    <name evidence="2" type="ORF">F0L46_01785</name>
</gene>
<dbReference type="Proteomes" id="UP000323142">
    <property type="component" value="Unassembled WGS sequence"/>
</dbReference>
<accession>A0A5B2VYZ4</accession>
<reference evidence="2 3" key="1">
    <citation type="submission" date="2019-09" db="EMBL/GenBank/DDBJ databases">
        <title>Salinarimonas rosea gen. nov., sp. nov., a new member of the a-2 subgroup of the Proteobacteria.</title>
        <authorList>
            <person name="Liu J."/>
        </authorList>
    </citation>
    <scope>NUCLEOTIDE SEQUENCE [LARGE SCALE GENOMIC DNA]</scope>
    <source>
        <strain evidence="2 3">BN140002</strain>
    </source>
</reference>
<dbReference type="OrthoDB" id="7042075at2"/>
<evidence type="ECO:0000256" key="1">
    <source>
        <dbReference type="SAM" id="SignalP"/>
    </source>
</evidence>
<evidence type="ECO:0000313" key="2">
    <source>
        <dbReference type="EMBL" id="KAA2244004.1"/>
    </source>
</evidence>
<reference evidence="2 3" key="2">
    <citation type="submission" date="2019-09" db="EMBL/GenBank/DDBJ databases">
        <authorList>
            <person name="Jin C."/>
        </authorList>
    </citation>
    <scope>NUCLEOTIDE SEQUENCE [LARGE SCALE GENOMIC DNA]</scope>
    <source>
        <strain evidence="2 3">BN140002</strain>
    </source>
</reference>
<proteinExistence type="predicted"/>